<accession>A0AAV6ITI4</accession>
<protein>
    <recommendedName>
        <fullName evidence="7">Protein prenyltransferase alpha subunit repeat-containing protein 1</fullName>
    </recommendedName>
</protein>
<evidence type="ECO:0008006" key="7">
    <source>
        <dbReference type="Google" id="ProtNLM"/>
    </source>
</evidence>
<dbReference type="GO" id="GO:0005953">
    <property type="term" value="C:CAAX-protein geranylgeranyltransferase complex"/>
    <property type="evidence" value="ECO:0007669"/>
    <property type="project" value="TreeGrafter"/>
</dbReference>
<dbReference type="InterPro" id="IPR002088">
    <property type="entry name" value="Prenyl_trans_a"/>
</dbReference>
<comment type="similarity">
    <text evidence="1">Belongs to the protein prenyltransferase subunit alpha family.</text>
</comment>
<keyword evidence="3" id="KW-0808">Transferase</keyword>
<reference evidence="5" key="1">
    <citation type="submission" date="2020-08" db="EMBL/GenBank/DDBJ databases">
        <title>Plant Genome Project.</title>
        <authorList>
            <person name="Zhang R.-G."/>
        </authorList>
    </citation>
    <scope>NUCLEOTIDE SEQUENCE</scope>
    <source>
        <strain evidence="5">WSP0</strain>
        <tissue evidence="5">Leaf</tissue>
    </source>
</reference>
<dbReference type="Pfam" id="PF01239">
    <property type="entry name" value="PPTA"/>
    <property type="match status" value="2"/>
</dbReference>
<evidence type="ECO:0000256" key="2">
    <source>
        <dbReference type="ARBA" id="ARBA00022602"/>
    </source>
</evidence>
<dbReference type="SUPFAM" id="SSF48439">
    <property type="entry name" value="Protein prenylyltransferase"/>
    <property type="match status" value="1"/>
</dbReference>
<proteinExistence type="inferred from homology"/>
<comment type="caution">
    <text evidence="5">The sequence shown here is derived from an EMBL/GenBank/DDBJ whole genome shotgun (WGS) entry which is preliminary data.</text>
</comment>
<keyword evidence="2" id="KW-0637">Prenyltransferase</keyword>
<dbReference type="Gene3D" id="1.25.40.120">
    <property type="entry name" value="Protein prenylyltransferase"/>
    <property type="match status" value="1"/>
</dbReference>
<name>A0AAV6ITI4_9ERIC</name>
<evidence type="ECO:0000313" key="6">
    <source>
        <dbReference type="Proteomes" id="UP000823749"/>
    </source>
</evidence>
<dbReference type="AlphaFoldDB" id="A0AAV6ITI4"/>
<sequence>MKEKKKEEEAVSDGCGALLRLLHADKTQSQRYVWIFVQKPSTKSNSAQAHGANLNIVRTQTTSERHEPEILVNRLRQHPICHQILKKNLNSQLALMTEGNSFALLNQLEDILDSDPLIDEVGFIHPSQFVTLNREAGGSLASSVQTTPQSEDGVLRPRVPEVNSSETVFWCRDHKLGISTQVLLPLYNAAKHAFMASLERYKSHSSVSAKKDESGGNDMSSCFSPSLNILERELMKHSRALLLLSCDFVTAWNSRKLVLSKKNNVQIFFGELFLSALVLSYAPKSESSWSHRRWVIKMLAGKCSNLREIMEKETELVTRIVEKQKMNYRAWNHCCWLVSYMSEGQVLEELNRSRDWARLHIADNSCFHYRTRLMLKMLEESRDKESLTGSPGHSAELRRMWKPSGWAMNPCRLQLGRTWQALWLHRRFLSLCWMKYFATDFHDVSCRSYHKDSTSHEISVFMNNELGLVRSCSTIRDNDFEDFQAHATFSSTYILWLIKHLSESLEIELQEKLPLGELKTIMNDICPEKLFLWHSLQGTCEST</sequence>
<dbReference type="PANTHER" id="PTHR11129:SF10">
    <property type="entry name" value="PROTEIN PRENYLYLTRANSFERASE SUPERFAMILY PROTEIN"/>
    <property type="match status" value="1"/>
</dbReference>
<evidence type="ECO:0000313" key="5">
    <source>
        <dbReference type="EMBL" id="KAG5530429.1"/>
    </source>
</evidence>
<dbReference type="Proteomes" id="UP000823749">
    <property type="component" value="Chromosome 9"/>
</dbReference>
<dbReference type="EMBL" id="JACTNZ010000009">
    <property type="protein sequence ID" value="KAG5530429.1"/>
    <property type="molecule type" value="Genomic_DNA"/>
</dbReference>
<evidence type="ECO:0000256" key="4">
    <source>
        <dbReference type="ARBA" id="ARBA00022737"/>
    </source>
</evidence>
<organism evidence="5 6">
    <name type="scientific">Rhododendron griersonianum</name>
    <dbReference type="NCBI Taxonomy" id="479676"/>
    <lineage>
        <taxon>Eukaryota</taxon>
        <taxon>Viridiplantae</taxon>
        <taxon>Streptophyta</taxon>
        <taxon>Embryophyta</taxon>
        <taxon>Tracheophyta</taxon>
        <taxon>Spermatophyta</taxon>
        <taxon>Magnoliopsida</taxon>
        <taxon>eudicotyledons</taxon>
        <taxon>Gunneridae</taxon>
        <taxon>Pentapetalae</taxon>
        <taxon>asterids</taxon>
        <taxon>Ericales</taxon>
        <taxon>Ericaceae</taxon>
        <taxon>Ericoideae</taxon>
        <taxon>Rhodoreae</taxon>
        <taxon>Rhododendron</taxon>
    </lineage>
</organism>
<keyword evidence="4" id="KW-0677">Repeat</keyword>
<dbReference type="GO" id="GO:0004662">
    <property type="term" value="F:CAAX-protein geranylgeranyltransferase activity"/>
    <property type="evidence" value="ECO:0007669"/>
    <property type="project" value="TreeGrafter"/>
</dbReference>
<dbReference type="PROSITE" id="PS51147">
    <property type="entry name" value="PFTA"/>
    <property type="match status" value="1"/>
</dbReference>
<dbReference type="PANTHER" id="PTHR11129">
    <property type="entry name" value="PROTEIN FARNESYLTRANSFERASE ALPHA SUBUNIT/RAB GERANYLGERANYL TRANSFERASE ALPHA SUBUNIT"/>
    <property type="match status" value="1"/>
</dbReference>
<dbReference type="GO" id="GO:0005965">
    <property type="term" value="C:protein farnesyltransferase complex"/>
    <property type="evidence" value="ECO:0007669"/>
    <property type="project" value="TreeGrafter"/>
</dbReference>
<evidence type="ECO:0000256" key="3">
    <source>
        <dbReference type="ARBA" id="ARBA00022679"/>
    </source>
</evidence>
<evidence type="ECO:0000256" key="1">
    <source>
        <dbReference type="ARBA" id="ARBA00006734"/>
    </source>
</evidence>
<keyword evidence="6" id="KW-1185">Reference proteome</keyword>
<gene>
    <name evidence="5" type="ORF">RHGRI_025398</name>
</gene>
<dbReference type="GO" id="GO:0004660">
    <property type="term" value="F:protein farnesyltransferase activity"/>
    <property type="evidence" value="ECO:0007669"/>
    <property type="project" value="TreeGrafter"/>
</dbReference>